<dbReference type="EMBL" id="WPIN01000002">
    <property type="protein sequence ID" value="MVM29272.1"/>
    <property type="molecule type" value="Genomic_DNA"/>
</dbReference>
<protein>
    <recommendedName>
        <fullName evidence="1">Double-GTPase 1 domain-containing protein</fullName>
    </recommendedName>
</protein>
<feature type="domain" description="Double-GTPase 1" evidence="1">
    <location>
        <begin position="9"/>
        <end position="275"/>
    </location>
</feature>
<sequence length="278" mass="31926">MNQIDNKVLIIGKPGTSKTTFLAQLFNVLQGGNSRMKLLDGMPENIMAIDDARRRLAKGINTKPTPADDNKILQLKLLLDGNIFELEFPDYGGEQVRDIIHDRQLGRHWVRMSQASNQWILFIRLHDHAEPLDVLTKSIHEVELSSHQTDSQSTFPTKSINESVELIELLQMLLAVRNVGIRHRIKAPKLKTVITLWDELQTDLLPEEVLKNRYPLFMQYISSNWANDFYEVWGLSAQGFSLAIEENRDKYLDFGPQEYAYVVRPTGEHANDLSLLFD</sequence>
<keyword evidence="3" id="KW-1185">Reference proteome</keyword>
<dbReference type="Proteomes" id="UP000436006">
    <property type="component" value="Unassembled WGS sequence"/>
</dbReference>
<dbReference type="RefSeq" id="WP_157583499.1">
    <property type="nucleotide sequence ID" value="NZ_WPIN01000002.1"/>
</dbReference>
<dbReference type="InterPro" id="IPR027417">
    <property type="entry name" value="P-loop_NTPase"/>
</dbReference>
<organism evidence="2 3">
    <name type="scientific">Spirosoma arboris</name>
    <dbReference type="NCBI Taxonomy" id="2682092"/>
    <lineage>
        <taxon>Bacteria</taxon>
        <taxon>Pseudomonadati</taxon>
        <taxon>Bacteroidota</taxon>
        <taxon>Cytophagia</taxon>
        <taxon>Cytophagales</taxon>
        <taxon>Cytophagaceae</taxon>
        <taxon>Spirosoma</taxon>
    </lineage>
</organism>
<evidence type="ECO:0000259" key="1">
    <source>
        <dbReference type="Pfam" id="PF19975"/>
    </source>
</evidence>
<evidence type="ECO:0000313" key="3">
    <source>
        <dbReference type="Proteomes" id="UP000436006"/>
    </source>
</evidence>
<gene>
    <name evidence="2" type="ORF">GO755_04450</name>
</gene>
<name>A0A7K1S624_9BACT</name>
<evidence type="ECO:0000313" key="2">
    <source>
        <dbReference type="EMBL" id="MVM29272.1"/>
    </source>
</evidence>
<dbReference type="InterPro" id="IPR045530">
    <property type="entry name" value="DO-GTPase1"/>
</dbReference>
<proteinExistence type="predicted"/>
<dbReference type="SUPFAM" id="SSF52540">
    <property type="entry name" value="P-loop containing nucleoside triphosphate hydrolases"/>
    <property type="match status" value="1"/>
</dbReference>
<dbReference type="Pfam" id="PF19975">
    <property type="entry name" value="DO-GTPase1"/>
    <property type="match status" value="1"/>
</dbReference>
<dbReference type="AlphaFoldDB" id="A0A7K1S624"/>
<comment type="caution">
    <text evidence="2">The sequence shown here is derived from an EMBL/GenBank/DDBJ whole genome shotgun (WGS) entry which is preliminary data.</text>
</comment>
<accession>A0A7K1S624</accession>
<reference evidence="2 3" key="1">
    <citation type="submission" date="2019-12" db="EMBL/GenBank/DDBJ databases">
        <title>Spirosoma sp. HMF4905 genome sequencing and assembly.</title>
        <authorList>
            <person name="Kang H."/>
            <person name="Cha I."/>
            <person name="Kim H."/>
            <person name="Joh K."/>
        </authorList>
    </citation>
    <scope>NUCLEOTIDE SEQUENCE [LARGE SCALE GENOMIC DNA]</scope>
    <source>
        <strain evidence="2 3">HMF4905</strain>
    </source>
</reference>